<name>A0ACC2WIW4_9TREE</name>
<comment type="caution">
    <text evidence="1">The sequence shown here is derived from an EMBL/GenBank/DDBJ whole genome shotgun (WGS) entry which is preliminary data.</text>
</comment>
<protein>
    <submittedName>
        <fullName evidence="1">Uncharacterized protein</fullName>
    </submittedName>
</protein>
<keyword evidence="2" id="KW-1185">Reference proteome</keyword>
<dbReference type="Proteomes" id="UP001243375">
    <property type="component" value="Unassembled WGS sequence"/>
</dbReference>
<accession>A0ACC2WIW4</accession>
<evidence type="ECO:0000313" key="2">
    <source>
        <dbReference type="Proteomes" id="UP001243375"/>
    </source>
</evidence>
<reference evidence="1" key="1">
    <citation type="submission" date="2023-04" db="EMBL/GenBank/DDBJ databases">
        <title>Draft Genome sequencing of Naganishia species isolated from polar environments using Oxford Nanopore Technology.</title>
        <authorList>
            <person name="Leo P."/>
            <person name="Venkateswaran K."/>
        </authorList>
    </citation>
    <scope>NUCLEOTIDE SEQUENCE</scope>
    <source>
        <strain evidence="1">MNA-CCFEE 5425</strain>
    </source>
</reference>
<organism evidence="1 2">
    <name type="scientific">Naganishia vaughanmartiniae</name>
    <dbReference type="NCBI Taxonomy" id="1424756"/>
    <lineage>
        <taxon>Eukaryota</taxon>
        <taxon>Fungi</taxon>
        <taxon>Dikarya</taxon>
        <taxon>Basidiomycota</taxon>
        <taxon>Agaricomycotina</taxon>
        <taxon>Tremellomycetes</taxon>
        <taxon>Filobasidiales</taxon>
        <taxon>Filobasidiaceae</taxon>
        <taxon>Naganishia</taxon>
    </lineage>
</organism>
<gene>
    <name evidence="1" type="ORF">QFC22_006657</name>
</gene>
<evidence type="ECO:0000313" key="1">
    <source>
        <dbReference type="EMBL" id="KAJ9111012.1"/>
    </source>
</evidence>
<proteinExistence type="predicted"/>
<dbReference type="EMBL" id="JASBWU010000034">
    <property type="protein sequence ID" value="KAJ9111012.1"/>
    <property type="molecule type" value="Genomic_DNA"/>
</dbReference>
<sequence length="758" mass="83349">MSELPMVITALADAHVAIVRISKILIAEELPKTLIIDQQQKYGLQVSGDFTYETSAPPDHNDGGRESLSKKKTEAQKKAKEGPESEKGVSLGADKHKEDGEIPFALKGIDLRIPRGALVCIFGRIGSGKSALLEGILGEMRQTCGHVLFGGNVSIATQTPWIQNASVRDNIIFGKGVDERRLDEVVRACALTRDLEGLVDGIDTEIGERGINLSGGQRSRIALARATYSNAEVVLLDDPLSAVDSHGQFQLEQLITRALLKNGPIYAVVSSHLVKECFLGVLRHKTRILVTHHLEVAQHADLVLVMEDGCIIQQGSYAELKSIEGHFQTLLSEYDSKAVTKIHMEEEREEGAISGNTYAAYGKAMMKGGPIMCALVCIALSECAQVGNTLSLGFWSSSSIEGFQQGQYMGIYAGLGVAIAVFTFIAAYTSALAGLGASFLMFQKALRSVLRSPTLFHDRTPSGRIVSRLTKDVERVDLSLPREWFQLVQGTASILGMCGLILYTYAYLGILFVPLFFSYYLAGTFYRLTARELKRINSTTRSFVYSAFNEQLAGTLSIRAYQEQPKFIEDISRAMDRESRCYYTSILVGVGIVGRTGAGKSSCLQALFRLVEISRGRITIDGINLAEIGLDTLRKRLSAIPQEPLMYSGTMRENLDPEGVKTDAELYDALQRCGLVNTTSEQNQRFNKFKLDAQVLDEGGNFSLATIAFYDRVLVLEKGNVAEFDTPLNLYDQQDSIFRGMCDAANLDRDAILRIRDQ</sequence>